<dbReference type="GO" id="GO:0015031">
    <property type="term" value="P:protein transport"/>
    <property type="evidence" value="ECO:0007669"/>
    <property type="project" value="UniProtKB-KW"/>
</dbReference>
<evidence type="ECO:0000313" key="10">
    <source>
        <dbReference type="Proteomes" id="UP000092993"/>
    </source>
</evidence>
<comment type="caution">
    <text evidence="9">The sequence shown here is derived from an EMBL/GenBank/DDBJ whole genome shotgun (WGS) entry which is preliminary data.</text>
</comment>
<dbReference type="Pfam" id="PF08700">
    <property type="entry name" value="VPS51_Exo84_N"/>
    <property type="match status" value="1"/>
</dbReference>
<keyword evidence="7" id="KW-0472">Membrane</keyword>
<dbReference type="Proteomes" id="UP000092993">
    <property type="component" value="Unassembled WGS sequence"/>
</dbReference>
<keyword evidence="4" id="KW-0813">Transport</keyword>
<keyword evidence="5" id="KW-0653">Protein transport</keyword>
<comment type="similarity">
    <text evidence="2">Belongs to the COG1 family.</text>
</comment>
<evidence type="ECO:0000313" key="9">
    <source>
        <dbReference type="EMBL" id="OBZ79452.1"/>
    </source>
</evidence>
<keyword evidence="6" id="KW-0333">Golgi apparatus</keyword>
<evidence type="ECO:0000256" key="8">
    <source>
        <dbReference type="SAM" id="MobiDB-lite"/>
    </source>
</evidence>
<accession>A0A1C7MRF8</accession>
<protein>
    <recommendedName>
        <fullName evidence="3">Conserved oligomeric Golgi complex subunit 1</fullName>
    </recommendedName>
</protein>
<evidence type="ECO:0000256" key="1">
    <source>
        <dbReference type="ARBA" id="ARBA00004395"/>
    </source>
</evidence>
<dbReference type="PANTHER" id="PTHR31658:SF0">
    <property type="entry name" value="CONSERVED OLIGOMERIC GOLGI COMPLEX SUBUNIT 1"/>
    <property type="match status" value="1"/>
</dbReference>
<dbReference type="AlphaFoldDB" id="A0A1C7MRF8"/>
<evidence type="ECO:0000256" key="6">
    <source>
        <dbReference type="ARBA" id="ARBA00023034"/>
    </source>
</evidence>
<sequence>MARRPSTVSLGSLPDITLRSVSNLAGPSSNGSTGIIEGHVKSLPRSTSSSTKLNGFAGPDGSTNEIDPDELFTKHTVSEVKAIQRRLRNNADAKQEELRLMVGERYRDLLQASTSIISIARSSHRVLDALNEMQDIVASAQLPVAPKRASGGEDKHLYALQSLSAHTKLLLDAPEHLWRLMERKMYLHAAWLFLLARVVHRALSREDEEQSWHAYGIDVSEQMPLIQRQWDSVSQFRAQIAHKATLSLREPASSPSEVCAILLTLHLLESRPLPETLSIFLSQRSKVLSTLLAYTDDHIANGHTSSASKPNGKPSHKPRKTVSFPSPAPSIRSYQPYVDSASLSSSIPQVQFHQKLETWFHDAVGELQLALDKWFSDLEYLREVWDIRSSSMNWVESATNLEASEKENIKSALDASCHRQAVAVWKAALAVAESTFREQLASVLRSIEEHTDHSIMDTRPVQYLFHAPPTPSFTKAGITASLAAASFTRYKSTLRQQVIGRTPLLDAVLSILESRASVLQDDLISGKGDDQHTRALITRLSDAYRCDAEALCENICVALETAANDIADHDKESSIQSSVFISRIAEELSLSSSFIANIGCSPSVESERMSALCDRSIERWQEYTISKVIKESRLLPHVHSGATNMREPDAAILSHPSSALMQALLSLSTSLQQLGISLNILRQQRLAVNTLRRFVMQWLDYVGMENTLLQSSQTQLYWDLLFLRKLAILWGTEFAKIVQRIDGSISSAQEKLLAHGVTAIQLDLDNPTQQYLSRTQVLLAPLLPPPAMPTPTSPVKGKPEKPASLLYHGVPVVDQQFESAVELVKPSPRFGLLLVGALPYGRYHCNLSFLRRSI</sequence>
<name>A0A1C7MRF8_GRIFR</name>
<keyword evidence="10" id="KW-1185">Reference proteome</keyword>
<dbReference type="OrthoDB" id="46189at2759"/>
<dbReference type="InterPro" id="IPR033370">
    <property type="entry name" value="COG1"/>
</dbReference>
<evidence type="ECO:0000256" key="3">
    <source>
        <dbReference type="ARBA" id="ARBA00020978"/>
    </source>
</evidence>
<dbReference type="OMA" id="HLWRLME"/>
<dbReference type="GO" id="GO:0000139">
    <property type="term" value="C:Golgi membrane"/>
    <property type="evidence" value="ECO:0007669"/>
    <property type="project" value="UniProtKB-SubCell"/>
</dbReference>
<dbReference type="STRING" id="5627.A0A1C7MRF8"/>
<feature type="region of interest" description="Disordered" evidence="8">
    <location>
        <begin position="43"/>
        <end position="68"/>
    </location>
</feature>
<gene>
    <name evidence="9" type="ORF">A0H81_01207</name>
</gene>
<proteinExistence type="inferred from homology"/>
<evidence type="ECO:0000256" key="4">
    <source>
        <dbReference type="ARBA" id="ARBA00022448"/>
    </source>
</evidence>
<organism evidence="9 10">
    <name type="scientific">Grifola frondosa</name>
    <name type="common">Maitake</name>
    <name type="synonym">Polyporus frondosus</name>
    <dbReference type="NCBI Taxonomy" id="5627"/>
    <lineage>
        <taxon>Eukaryota</taxon>
        <taxon>Fungi</taxon>
        <taxon>Dikarya</taxon>
        <taxon>Basidiomycota</taxon>
        <taxon>Agaricomycotina</taxon>
        <taxon>Agaricomycetes</taxon>
        <taxon>Polyporales</taxon>
        <taxon>Grifolaceae</taxon>
        <taxon>Grifola</taxon>
    </lineage>
</organism>
<evidence type="ECO:0000256" key="5">
    <source>
        <dbReference type="ARBA" id="ARBA00022927"/>
    </source>
</evidence>
<comment type="subcellular location">
    <subcellularLocation>
        <location evidence="1">Golgi apparatus membrane</location>
        <topology evidence="1">Peripheral membrane protein</topology>
    </subcellularLocation>
</comment>
<dbReference type="PANTHER" id="PTHR31658">
    <property type="entry name" value="CONSERVED OLIGOMERIC GOLGI COMPLEX SUBUNIT 1"/>
    <property type="match status" value="1"/>
</dbReference>
<dbReference type="GO" id="GO:0006891">
    <property type="term" value="P:intra-Golgi vesicle-mediated transport"/>
    <property type="evidence" value="ECO:0007669"/>
    <property type="project" value="InterPro"/>
</dbReference>
<evidence type="ECO:0000256" key="7">
    <source>
        <dbReference type="ARBA" id="ARBA00023136"/>
    </source>
</evidence>
<evidence type="ECO:0000256" key="2">
    <source>
        <dbReference type="ARBA" id="ARBA00006653"/>
    </source>
</evidence>
<dbReference type="EMBL" id="LUGG01000001">
    <property type="protein sequence ID" value="OBZ79452.1"/>
    <property type="molecule type" value="Genomic_DNA"/>
</dbReference>
<feature type="compositionally biased region" description="Polar residues" evidence="8">
    <location>
        <begin position="44"/>
        <end position="53"/>
    </location>
</feature>
<dbReference type="GO" id="GO:0017119">
    <property type="term" value="C:Golgi transport complex"/>
    <property type="evidence" value="ECO:0007669"/>
    <property type="project" value="InterPro"/>
</dbReference>
<feature type="region of interest" description="Disordered" evidence="8">
    <location>
        <begin position="302"/>
        <end position="328"/>
    </location>
</feature>
<reference evidence="9 10" key="1">
    <citation type="submission" date="2016-03" db="EMBL/GenBank/DDBJ databases">
        <title>Whole genome sequencing of Grifola frondosa 9006-11.</title>
        <authorList>
            <person name="Min B."/>
            <person name="Park H."/>
            <person name="Kim J.-G."/>
            <person name="Cho H."/>
            <person name="Oh Y.-L."/>
            <person name="Kong W.-S."/>
            <person name="Choi I.-G."/>
        </authorList>
    </citation>
    <scope>NUCLEOTIDE SEQUENCE [LARGE SCALE GENOMIC DNA]</scope>
    <source>
        <strain evidence="9 10">9006-11</strain>
    </source>
</reference>